<feature type="domain" description="DUF7765" evidence="2">
    <location>
        <begin position="39"/>
        <end position="137"/>
    </location>
</feature>
<dbReference type="InterPro" id="IPR049791">
    <property type="entry name" value="STM0539-like"/>
</dbReference>
<accession>A0AAW8HKU5</accession>
<organism evidence="3 4">
    <name type="scientific">Pluralibacter gergoviae</name>
    <name type="common">Enterobacter gergoviae</name>
    <dbReference type="NCBI Taxonomy" id="61647"/>
    <lineage>
        <taxon>Bacteria</taxon>
        <taxon>Pseudomonadati</taxon>
        <taxon>Pseudomonadota</taxon>
        <taxon>Gammaproteobacteria</taxon>
        <taxon>Enterobacterales</taxon>
        <taxon>Enterobacteriaceae</taxon>
        <taxon>Pluralibacter</taxon>
    </lineage>
</organism>
<proteinExistence type="predicted"/>
<evidence type="ECO:0000259" key="2">
    <source>
        <dbReference type="Pfam" id="PF24958"/>
    </source>
</evidence>
<dbReference type="Pfam" id="PF24958">
    <property type="entry name" value="DUF7765"/>
    <property type="match status" value="1"/>
</dbReference>
<evidence type="ECO:0000313" key="3">
    <source>
        <dbReference type="EMBL" id="MDQ2308039.1"/>
    </source>
</evidence>
<dbReference type="NCBIfam" id="NF033820">
    <property type="entry name" value="STM0539_fam"/>
    <property type="match status" value="1"/>
</dbReference>
<keyword evidence="1" id="KW-0732">Signal</keyword>
<dbReference type="InterPro" id="IPR056667">
    <property type="entry name" value="DUF7765"/>
</dbReference>
<evidence type="ECO:0000256" key="1">
    <source>
        <dbReference type="SAM" id="SignalP"/>
    </source>
</evidence>
<comment type="caution">
    <text evidence="3">The sequence shown here is derived from an EMBL/GenBank/DDBJ whole genome shotgun (WGS) entry which is preliminary data.</text>
</comment>
<dbReference type="EMBL" id="JAVDNV010000002">
    <property type="protein sequence ID" value="MDQ2308039.1"/>
    <property type="molecule type" value="Genomic_DNA"/>
</dbReference>
<dbReference type="RefSeq" id="WP_048254585.1">
    <property type="nucleotide sequence ID" value="NZ_CBCSIS010000021.1"/>
</dbReference>
<evidence type="ECO:0000313" key="4">
    <source>
        <dbReference type="Proteomes" id="UP001236270"/>
    </source>
</evidence>
<dbReference type="AlphaFoldDB" id="A0AAW8HKU5"/>
<protein>
    <submittedName>
        <fullName evidence="3">STM0539 family protein</fullName>
    </submittedName>
</protein>
<feature type="signal peptide" evidence="1">
    <location>
        <begin position="1"/>
        <end position="19"/>
    </location>
</feature>
<gene>
    <name evidence="3" type="ORF">RBJ30_02825</name>
</gene>
<name>A0AAW8HKU5_PLUGE</name>
<dbReference type="Proteomes" id="UP001236270">
    <property type="component" value="Unassembled WGS sequence"/>
</dbReference>
<sequence>MLKRSIITALFVTCGVSHAGDMSHSAVYGLSSGIVSVGSSALVSGIILSPVMLPAALVMKSVEKDDRQQTAHLTAIAPQKKEIEMVVPLRVVEEGNLKAGDKVSLESAPEGTGALLKKGNKVLTHMVNEENAGLSGSRPVPTK</sequence>
<feature type="chain" id="PRO_5043297174" evidence="1">
    <location>
        <begin position="20"/>
        <end position="143"/>
    </location>
</feature>
<dbReference type="GeneID" id="61383871"/>
<reference evidence="3" key="1">
    <citation type="submission" date="2023-08" db="EMBL/GenBank/DDBJ databases">
        <title>WGS of pathogenic bacterial species, Los Angeles County Public Health Laboratories.</title>
        <authorList>
            <person name="Garrigues J.M."/>
            <person name="Green N.M."/>
        </authorList>
    </citation>
    <scope>NUCLEOTIDE SEQUENCE</scope>
    <source>
        <strain evidence="3">LACPHL-BACT-2023-00068</strain>
    </source>
</reference>